<gene>
    <name evidence="1" type="ORF">HALLA_01730</name>
</gene>
<organism evidence="1 2">
    <name type="scientific">Halostagnicola larsenii XH-48</name>
    <dbReference type="NCBI Taxonomy" id="797299"/>
    <lineage>
        <taxon>Archaea</taxon>
        <taxon>Methanobacteriati</taxon>
        <taxon>Methanobacteriota</taxon>
        <taxon>Stenosarchaea group</taxon>
        <taxon>Halobacteria</taxon>
        <taxon>Halobacteriales</taxon>
        <taxon>Natrialbaceae</taxon>
        <taxon>Halostagnicola</taxon>
    </lineage>
</organism>
<evidence type="ECO:0000313" key="1">
    <source>
        <dbReference type="EMBL" id="AHG02048.1"/>
    </source>
</evidence>
<dbReference type="eggNOG" id="arCOG02134">
    <property type="taxonomic scope" value="Archaea"/>
</dbReference>
<dbReference type="Proteomes" id="UP000019024">
    <property type="component" value="Plasmid unnamed2"/>
</dbReference>
<reference evidence="1 2" key="1">
    <citation type="submission" date="2014-01" db="EMBL/GenBank/DDBJ databases">
        <authorList>
            <consortium name="DOE Joint Genome Institute"/>
            <person name="Anderson I."/>
            <person name="Huntemann M."/>
            <person name="Han J."/>
            <person name="Chen A."/>
            <person name="Kyrpides N."/>
            <person name="Mavromatis K."/>
            <person name="Markowitz V."/>
            <person name="Palaniappan K."/>
            <person name="Ivanova N."/>
            <person name="Schaumberg A."/>
            <person name="Pati A."/>
            <person name="Liolios K."/>
            <person name="Nordberg H.P."/>
            <person name="Cantor M.N."/>
            <person name="Hua S.X."/>
            <person name="Woyke T."/>
        </authorList>
    </citation>
    <scope>NUCLEOTIDE SEQUENCE [LARGE SCALE GENOMIC DNA]</scope>
    <source>
        <strain evidence="1 2">XH-48</strain>
        <plasmid evidence="2">2</plasmid>
    </source>
</reference>
<dbReference type="KEGG" id="hlr:HALLA_01730"/>
<evidence type="ECO:0000313" key="2">
    <source>
        <dbReference type="Proteomes" id="UP000019024"/>
    </source>
</evidence>
<sequence>MIRLDDEQYCPYQAVDSKSNYLLYTTLERTSYEIITSAFSGNSSRNTTLTTPCFSSMALTH</sequence>
<keyword evidence="2" id="KW-1185">Reference proteome</keyword>
<geneLocation type="plasmid" evidence="1">
    <name>unnamed</name>
</geneLocation>
<name>W0JYG2_9EURY</name>
<protein>
    <submittedName>
        <fullName evidence="1">Uncharacterized protein</fullName>
    </submittedName>
</protein>
<dbReference type="EMBL" id="CP007057">
    <property type="protein sequence ID" value="AHG02048.1"/>
    <property type="molecule type" value="Genomic_DNA"/>
</dbReference>
<proteinExistence type="predicted"/>
<keyword evidence="1" id="KW-0614">Plasmid</keyword>
<dbReference type="HOGENOM" id="CLU_2911384_0_0_2"/>
<dbReference type="AlphaFoldDB" id="W0JYG2"/>
<accession>W0JYG2</accession>